<feature type="region of interest" description="Disordered" evidence="18">
    <location>
        <begin position="188"/>
        <end position="254"/>
    </location>
</feature>
<dbReference type="GO" id="GO:0009236">
    <property type="term" value="P:cobalamin biosynthetic process"/>
    <property type="evidence" value="ECO:0007669"/>
    <property type="project" value="UniProtKB-UniPathway"/>
</dbReference>
<evidence type="ECO:0000256" key="6">
    <source>
        <dbReference type="ARBA" id="ARBA00005159"/>
    </source>
</evidence>
<evidence type="ECO:0000313" key="20">
    <source>
        <dbReference type="Proteomes" id="UP000008366"/>
    </source>
</evidence>
<evidence type="ECO:0000256" key="2">
    <source>
        <dbReference type="ARBA" id="ARBA00000711"/>
    </source>
</evidence>
<evidence type="ECO:0000256" key="14">
    <source>
        <dbReference type="ARBA" id="ARBA00022840"/>
    </source>
</evidence>
<dbReference type="eggNOG" id="COG2087">
    <property type="taxonomic scope" value="Bacteria"/>
</dbReference>
<evidence type="ECO:0000313" key="19">
    <source>
        <dbReference type="EMBL" id="GAB95063.1"/>
    </source>
</evidence>
<comment type="catalytic activity">
    <reaction evidence="2">
        <text>adenosylcob(III)inamide phosphate + GTP + H(+) = adenosylcob(III)inamide-GDP + diphosphate</text>
        <dbReference type="Rhea" id="RHEA:22712"/>
        <dbReference type="ChEBI" id="CHEBI:15378"/>
        <dbReference type="ChEBI" id="CHEBI:33019"/>
        <dbReference type="ChEBI" id="CHEBI:37565"/>
        <dbReference type="ChEBI" id="CHEBI:58502"/>
        <dbReference type="ChEBI" id="CHEBI:60487"/>
        <dbReference type="EC" id="2.7.7.62"/>
    </reaction>
</comment>
<dbReference type="GO" id="GO:0005525">
    <property type="term" value="F:GTP binding"/>
    <property type="evidence" value="ECO:0007669"/>
    <property type="project" value="UniProtKB-KW"/>
</dbReference>
<dbReference type="UniPathway" id="UPA00148">
    <property type="reaction ID" value="UER00236"/>
</dbReference>
<reference evidence="19 20" key="1">
    <citation type="submission" date="2012-08" db="EMBL/GenBank/DDBJ databases">
        <title>Whole genome shotgun sequence of Kineosphaera limosa NBRC 100340.</title>
        <authorList>
            <person name="Yoshida I."/>
            <person name="Isaki S."/>
            <person name="Hosoyama A."/>
            <person name="Tsuchikane K."/>
            <person name="Katsumata H."/>
            <person name="Ando Y."/>
            <person name="Ohji S."/>
            <person name="Hamada M."/>
            <person name="Tamura T."/>
            <person name="Yamazoe A."/>
            <person name="Yamazaki S."/>
            <person name="Fujita N."/>
        </authorList>
    </citation>
    <scope>NUCLEOTIDE SEQUENCE [LARGE SCALE GENOMIC DNA]</scope>
    <source>
        <strain evidence="19 20">NBRC 100340</strain>
    </source>
</reference>
<comment type="catalytic activity">
    <reaction evidence="3">
        <text>adenosylcob(III)inamide + GTP = adenosylcob(III)inamide phosphate + GDP + H(+)</text>
        <dbReference type="Rhea" id="RHEA:15765"/>
        <dbReference type="ChEBI" id="CHEBI:2480"/>
        <dbReference type="ChEBI" id="CHEBI:15378"/>
        <dbReference type="ChEBI" id="CHEBI:37565"/>
        <dbReference type="ChEBI" id="CHEBI:58189"/>
        <dbReference type="ChEBI" id="CHEBI:58502"/>
        <dbReference type="EC" id="2.7.1.156"/>
    </reaction>
</comment>
<accession>K6VFU4</accession>
<dbReference type="STRING" id="1184609.KILIM_016_00030"/>
<dbReference type="GO" id="GO:0043752">
    <property type="term" value="F:adenosylcobinamide kinase activity"/>
    <property type="evidence" value="ECO:0007669"/>
    <property type="project" value="UniProtKB-EC"/>
</dbReference>
<feature type="compositionally biased region" description="Low complexity" evidence="18">
    <location>
        <begin position="223"/>
        <end position="237"/>
    </location>
</feature>
<keyword evidence="14" id="KW-0067">ATP-binding</keyword>
<gene>
    <name evidence="19" type="primary">cobP</name>
    <name evidence="19" type="ORF">KILIM_016_00030</name>
</gene>
<sequence>MTGVLVLGGVRSGKSAYAESLLAERERVTYLAPGHAPSADDPDWQARVDAHRERRPASWVTVEGGDVPAAVATLQPGEAMLLDCLGTWVARLVDDADAWSGPSDVARRLIDAEAARLADALADCLGDVVVVSNEVGLGVVPAAASGRLFRDLLGHTNRVVADACEHVALVVAGRVLDLSGAPDLATAPTFGLRRDPPGRSARSAVSGSSAFGGRPANPEIGAISSDSMISRGSMSSDPAEYTDRDIAESTPAGHIDLWEDAGLTGFDLDDDKAPS</sequence>
<keyword evidence="19" id="KW-0548">Nucleotidyltransferase</keyword>
<dbReference type="PANTHER" id="PTHR34848:SF1">
    <property type="entry name" value="BIFUNCTIONAL ADENOSYLCOBALAMIN BIOSYNTHESIS PROTEIN COBU"/>
    <property type="match status" value="1"/>
</dbReference>
<evidence type="ECO:0000256" key="7">
    <source>
        <dbReference type="ARBA" id="ARBA00007490"/>
    </source>
</evidence>
<evidence type="ECO:0000256" key="17">
    <source>
        <dbReference type="ARBA" id="ARBA00030571"/>
    </source>
</evidence>
<dbReference type="Proteomes" id="UP000008366">
    <property type="component" value="Unassembled WGS sequence"/>
</dbReference>
<dbReference type="SUPFAM" id="SSF52540">
    <property type="entry name" value="P-loop containing nucleoside triphosphate hydrolases"/>
    <property type="match status" value="1"/>
</dbReference>
<name>K6VFU4_9MICO</name>
<dbReference type="EC" id="2.7.7.62" evidence="9"/>
<comment type="function">
    <text evidence="4">Catalyzes ATP-dependent phosphorylation of adenosylcobinamide and addition of GMP to adenosylcobinamide phosphate.</text>
</comment>
<dbReference type="GO" id="GO:0008820">
    <property type="term" value="F:cobinamide phosphate guanylyltransferase activity"/>
    <property type="evidence" value="ECO:0007669"/>
    <property type="project" value="UniProtKB-EC"/>
</dbReference>
<keyword evidence="12" id="KW-0547">Nucleotide-binding</keyword>
<comment type="catalytic activity">
    <reaction evidence="1">
        <text>adenosylcob(III)inamide + ATP = adenosylcob(III)inamide phosphate + ADP + H(+)</text>
        <dbReference type="Rhea" id="RHEA:15769"/>
        <dbReference type="ChEBI" id="CHEBI:2480"/>
        <dbReference type="ChEBI" id="CHEBI:15378"/>
        <dbReference type="ChEBI" id="CHEBI:30616"/>
        <dbReference type="ChEBI" id="CHEBI:58502"/>
        <dbReference type="ChEBI" id="CHEBI:456216"/>
        <dbReference type="EC" id="2.7.1.156"/>
    </reaction>
</comment>
<dbReference type="Gene3D" id="3.40.50.300">
    <property type="entry name" value="P-loop containing nucleotide triphosphate hydrolases"/>
    <property type="match status" value="1"/>
</dbReference>
<dbReference type="InterPro" id="IPR003203">
    <property type="entry name" value="CobU/CobP"/>
</dbReference>
<protein>
    <recommendedName>
        <fullName evidence="16">Adenosylcobinamide kinase</fullName>
        <ecNumber evidence="8">2.7.1.156</ecNumber>
        <ecNumber evidence="9">2.7.7.62</ecNumber>
    </recommendedName>
    <alternativeName>
        <fullName evidence="17">Adenosylcobinamide-phosphate guanylyltransferase</fullName>
    </alternativeName>
</protein>
<evidence type="ECO:0000256" key="8">
    <source>
        <dbReference type="ARBA" id="ARBA00012016"/>
    </source>
</evidence>
<evidence type="ECO:0000256" key="4">
    <source>
        <dbReference type="ARBA" id="ARBA00003889"/>
    </source>
</evidence>
<keyword evidence="13 19" id="KW-0418">Kinase</keyword>
<dbReference type="Pfam" id="PF02283">
    <property type="entry name" value="CobU"/>
    <property type="match status" value="1"/>
</dbReference>
<dbReference type="AlphaFoldDB" id="K6VFU4"/>
<comment type="pathway">
    <text evidence="5">Cofactor biosynthesis; adenosylcobalamin biosynthesis; adenosylcobalamin from cob(II)yrinate a,c-diamide: step 6/7.</text>
</comment>
<dbReference type="EC" id="2.7.1.156" evidence="8"/>
<dbReference type="GO" id="GO:0005524">
    <property type="term" value="F:ATP binding"/>
    <property type="evidence" value="ECO:0007669"/>
    <property type="project" value="UniProtKB-KW"/>
</dbReference>
<keyword evidence="15" id="KW-0342">GTP-binding</keyword>
<dbReference type="RefSeq" id="WP_006591595.1">
    <property type="nucleotide sequence ID" value="NZ_BAHD01000016.1"/>
</dbReference>
<evidence type="ECO:0000256" key="18">
    <source>
        <dbReference type="SAM" id="MobiDB-lite"/>
    </source>
</evidence>
<comment type="caution">
    <text evidence="19">The sequence shown here is derived from an EMBL/GenBank/DDBJ whole genome shotgun (WGS) entry which is preliminary data.</text>
</comment>
<evidence type="ECO:0000256" key="9">
    <source>
        <dbReference type="ARBA" id="ARBA00012523"/>
    </source>
</evidence>
<comment type="pathway">
    <text evidence="6">Cofactor biosynthesis; adenosylcobalamin biosynthesis; adenosylcobalamin from cob(II)yrinate a,c-diamide: step 5/7.</text>
</comment>
<keyword evidence="20" id="KW-1185">Reference proteome</keyword>
<evidence type="ECO:0000256" key="12">
    <source>
        <dbReference type="ARBA" id="ARBA00022741"/>
    </source>
</evidence>
<dbReference type="PANTHER" id="PTHR34848">
    <property type="match status" value="1"/>
</dbReference>
<keyword evidence="10" id="KW-0169">Cobalamin biosynthesis</keyword>
<evidence type="ECO:0000256" key="5">
    <source>
        <dbReference type="ARBA" id="ARBA00004692"/>
    </source>
</evidence>
<feature type="compositionally biased region" description="Low complexity" evidence="18">
    <location>
        <begin position="198"/>
        <end position="214"/>
    </location>
</feature>
<evidence type="ECO:0000256" key="15">
    <source>
        <dbReference type="ARBA" id="ARBA00023134"/>
    </source>
</evidence>
<organism evidence="19 20">
    <name type="scientific">Kineosphaera limosa NBRC 100340</name>
    <dbReference type="NCBI Taxonomy" id="1184609"/>
    <lineage>
        <taxon>Bacteria</taxon>
        <taxon>Bacillati</taxon>
        <taxon>Actinomycetota</taxon>
        <taxon>Actinomycetes</taxon>
        <taxon>Micrococcales</taxon>
        <taxon>Dermatophilaceae</taxon>
        <taxon>Kineosphaera</taxon>
    </lineage>
</organism>
<keyword evidence="11 19" id="KW-0808">Transferase</keyword>
<dbReference type="CDD" id="cd00544">
    <property type="entry name" value="CobU"/>
    <property type="match status" value="1"/>
</dbReference>
<evidence type="ECO:0000256" key="10">
    <source>
        <dbReference type="ARBA" id="ARBA00022573"/>
    </source>
</evidence>
<evidence type="ECO:0000256" key="11">
    <source>
        <dbReference type="ARBA" id="ARBA00022679"/>
    </source>
</evidence>
<dbReference type="EMBL" id="BAHD01000016">
    <property type="protein sequence ID" value="GAB95063.1"/>
    <property type="molecule type" value="Genomic_DNA"/>
</dbReference>
<proteinExistence type="inferred from homology"/>
<evidence type="ECO:0000256" key="3">
    <source>
        <dbReference type="ARBA" id="ARBA00001522"/>
    </source>
</evidence>
<comment type="similarity">
    <text evidence="7">Belongs to the CobU/CobP family.</text>
</comment>
<evidence type="ECO:0000256" key="1">
    <source>
        <dbReference type="ARBA" id="ARBA00000312"/>
    </source>
</evidence>
<dbReference type="InterPro" id="IPR027417">
    <property type="entry name" value="P-loop_NTPase"/>
</dbReference>
<evidence type="ECO:0000256" key="13">
    <source>
        <dbReference type="ARBA" id="ARBA00022777"/>
    </source>
</evidence>
<evidence type="ECO:0000256" key="16">
    <source>
        <dbReference type="ARBA" id="ARBA00029570"/>
    </source>
</evidence>